<gene>
    <name evidence="2" type="ORF">DWV67_13970</name>
</gene>
<sequence>MKYKNTKTGAIIETSTKVSGKNWEPFTGKESEEKKTPSKKQKANKAEGDSKDDAQEGTE</sequence>
<comment type="caution">
    <text evidence="2">The sequence shown here is derived from an EMBL/GenBank/DDBJ whole genome shotgun (WGS) entry which is preliminary data.</text>
</comment>
<dbReference type="AlphaFoldDB" id="A0A395XIS4"/>
<evidence type="ECO:0000256" key="1">
    <source>
        <dbReference type="SAM" id="MobiDB-lite"/>
    </source>
</evidence>
<protein>
    <submittedName>
        <fullName evidence="2">Uncharacterized protein</fullName>
    </submittedName>
</protein>
<evidence type="ECO:0000313" key="2">
    <source>
        <dbReference type="EMBL" id="RGW49775.1"/>
    </source>
</evidence>
<evidence type="ECO:0000313" key="3">
    <source>
        <dbReference type="Proteomes" id="UP000266376"/>
    </source>
</evidence>
<organism evidence="2 3">
    <name type="scientific">Dorea formicigenerans</name>
    <dbReference type="NCBI Taxonomy" id="39486"/>
    <lineage>
        <taxon>Bacteria</taxon>
        <taxon>Bacillati</taxon>
        <taxon>Bacillota</taxon>
        <taxon>Clostridia</taxon>
        <taxon>Lachnospirales</taxon>
        <taxon>Lachnospiraceae</taxon>
        <taxon>Dorea</taxon>
    </lineage>
</organism>
<feature type="compositionally biased region" description="Basic and acidic residues" evidence="1">
    <location>
        <begin position="27"/>
        <end position="36"/>
    </location>
</feature>
<proteinExistence type="predicted"/>
<feature type="region of interest" description="Disordered" evidence="1">
    <location>
        <begin position="1"/>
        <end position="59"/>
    </location>
</feature>
<accession>A0A395XIS4</accession>
<dbReference type="Proteomes" id="UP000266376">
    <property type="component" value="Unassembled WGS sequence"/>
</dbReference>
<reference evidence="2 3" key="1">
    <citation type="submission" date="2018-08" db="EMBL/GenBank/DDBJ databases">
        <title>A genome reference for cultivated species of the human gut microbiota.</title>
        <authorList>
            <person name="Zou Y."/>
            <person name="Xue W."/>
            <person name="Luo G."/>
        </authorList>
    </citation>
    <scope>NUCLEOTIDE SEQUENCE [LARGE SCALE GENOMIC DNA]</scope>
    <source>
        <strain evidence="2 3">AF12-11</strain>
    </source>
</reference>
<dbReference type="EMBL" id="QSAJ01000045">
    <property type="protein sequence ID" value="RGW49775.1"/>
    <property type="molecule type" value="Genomic_DNA"/>
</dbReference>
<name>A0A395XIS4_9FIRM</name>
<feature type="compositionally biased region" description="Basic and acidic residues" evidence="1">
    <location>
        <begin position="44"/>
        <end position="59"/>
    </location>
</feature>